<protein>
    <submittedName>
        <fullName evidence="2">Secreted RxLR effector protein 161-like</fullName>
    </submittedName>
</protein>
<gene>
    <name evidence="2" type="primary">LOC107800509</name>
</gene>
<dbReference type="OrthoDB" id="414945at2759"/>
<accession>A0A1S4ARI2</accession>
<dbReference type="PANTHER" id="PTHR11439:SF469">
    <property type="entry name" value="REVERSE TRANSCRIPTASE TY1_COPIA-TYPE DOMAIN-CONTAINING PROTEIN"/>
    <property type="match status" value="1"/>
</dbReference>
<reference evidence="2" key="2">
    <citation type="submission" date="2025-08" db="UniProtKB">
        <authorList>
            <consortium name="RefSeq"/>
        </authorList>
    </citation>
    <scope>IDENTIFICATION</scope>
    <source>
        <tissue evidence="2">Leaf</tissue>
    </source>
</reference>
<dbReference type="Proteomes" id="UP000790787">
    <property type="component" value="Chromosome 8"/>
</dbReference>
<dbReference type="GeneID" id="107800509"/>
<dbReference type="RefSeq" id="XP_016479180.1">
    <property type="nucleotide sequence ID" value="XM_016623694.1"/>
</dbReference>
<dbReference type="PaxDb" id="4097-A0A1S4ARI2"/>
<dbReference type="SUPFAM" id="SSF56672">
    <property type="entry name" value="DNA/RNA polymerases"/>
    <property type="match status" value="1"/>
</dbReference>
<keyword evidence="1" id="KW-1185">Reference proteome</keyword>
<organism evidence="1 2">
    <name type="scientific">Nicotiana tabacum</name>
    <name type="common">Common tobacco</name>
    <dbReference type="NCBI Taxonomy" id="4097"/>
    <lineage>
        <taxon>Eukaryota</taxon>
        <taxon>Viridiplantae</taxon>
        <taxon>Streptophyta</taxon>
        <taxon>Embryophyta</taxon>
        <taxon>Tracheophyta</taxon>
        <taxon>Spermatophyta</taxon>
        <taxon>Magnoliopsida</taxon>
        <taxon>eudicotyledons</taxon>
        <taxon>Gunneridae</taxon>
        <taxon>Pentapetalae</taxon>
        <taxon>asterids</taxon>
        <taxon>lamiids</taxon>
        <taxon>Solanales</taxon>
        <taxon>Solanaceae</taxon>
        <taxon>Nicotianoideae</taxon>
        <taxon>Nicotianeae</taxon>
        <taxon>Nicotiana</taxon>
    </lineage>
</organism>
<dbReference type="OMA" id="ITVFCNS"/>
<dbReference type="CDD" id="cd09272">
    <property type="entry name" value="RNase_HI_RT_Ty1"/>
    <property type="match status" value="1"/>
</dbReference>
<evidence type="ECO:0000313" key="1">
    <source>
        <dbReference type="Proteomes" id="UP000790787"/>
    </source>
</evidence>
<dbReference type="STRING" id="4097.A0A1S4ARI2"/>
<sequence length="202" mass="23115">MKLKAREGDPLSDPSHYRKLIEKFNFLTNTRLDIAFSVQHLSQFMQDPTKSYLKATYHLLRYLKADPSLGIFFSKDVDYMVKAYCDSDWASCPDFRKLVTRCIVLLGNNPISWKSKKQEIISSSSTEAEYRSIRKVVGDLVWLQRLLEELTIPFFSPITESLIFLHHIGINHQLADILTKALTGIKHSSILSKLAVIPSLPT</sequence>
<dbReference type="KEGG" id="nta:107800509"/>
<dbReference type="PANTHER" id="PTHR11439">
    <property type="entry name" value="GAG-POL-RELATED RETROTRANSPOSON"/>
    <property type="match status" value="1"/>
</dbReference>
<name>A0A1S4ARI2_TOBAC</name>
<proteinExistence type="predicted"/>
<dbReference type="InterPro" id="IPR043502">
    <property type="entry name" value="DNA/RNA_pol_sf"/>
</dbReference>
<reference evidence="1" key="1">
    <citation type="journal article" date="2014" name="Nat. Commun.">
        <title>The tobacco genome sequence and its comparison with those of tomato and potato.</title>
        <authorList>
            <person name="Sierro N."/>
            <person name="Battey J.N."/>
            <person name="Ouadi S."/>
            <person name="Bakaher N."/>
            <person name="Bovet L."/>
            <person name="Willig A."/>
            <person name="Goepfert S."/>
            <person name="Peitsch M.C."/>
            <person name="Ivanov N.V."/>
        </authorList>
    </citation>
    <scope>NUCLEOTIDE SEQUENCE [LARGE SCALE GENOMIC DNA]</scope>
</reference>
<dbReference type="RefSeq" id="XP_016479180.2">
    <property type="nucleotide sequence ID" value="XM_016623694.2"/>
</dbReference>
<evidence type="ECO:0000313" key="2">
    <source>
        <dbReference type="RefSeq" id="XP_016479180.2"/>
    </source>
</evidence>
<dbReference type="AlphaFoldDB" id="A0A1S4ARI2"/>